<evidence type="ECO:0000313" key="10">
    <source>
        <dbReference type="Proteomes" id="UP001354989"/>
    </source>
</evidence>
<dbReference type="SUPFAM" id="SSF48452">
    <property type="entry name" value="TPR-like"/>
    <property type="match status" value="1"/>
</dbReference>
<evidence type="ECO:0000259" key="7">
    <source>
        <dbReference type="Pfam" id="PF07980"/>
    </source>
</evidence>
<feature type="signal peptide" evidence="6">
    <location>
        <begin position="1"/>
        <end position="21"/>
    </location>
</feature>
<comment type="subcellular location">
    <subcellularLocation>
        <location evidence="1">Cell outer membrane</location>
    </subcellularLocation>
</comment>
<protein>
    <submittedName>
        <fullName evidence="9">Membrane protein</fullName>
    </submittedName>
</protein>
<dbReference type="InterPro" id="IPR033985">
    <property type="entry name" value="SusD-like_N"/>
</dbReference>
<evidence type="ECO:0000256" key="4">
    <source>
        <dbReference type="ARBA" id="ARBA00023136"/>
    </source>
</evidence>
<sequence length="492" mass="54906">MKFKYLVAAAMMGMVVLPSCNNFLDITQENTNPTEAINYQDLSQMYAPVSGVYAVARSKFTQWEIAPIFNIRGDEVTKGGGSDADQHDYLELEHFNYSAIQNFWALNNAWMALYGVVYNTFDNQKLLDNFKPYLKTDKDQALYAQYRGEIVFHRALAYYFIANLWGDAPIIPEDNQMAVVIPKSSQQEIRSSVIDMLKDVLPALPAQQPEHPGAVTKYAAEMLIAKVALQTKDMATVKQMTDDIIANGGFKLVAGAEYSKLFQRDGKLSPESLYEFQYTDFGNASGDNIYGGSWFQSQGPRGGFAPITGWGFGTLEPGFIKFMKDRGEKMRYQVDVLESGKTTPEGDVIPLFNPSYAPYNGDTANYNGKAYNPANQTTPGRTQYGTDNNIRLFRYADVLLMNAEAKLSLGGDAATPLNQVRHRAGLQAIANPTLDDILNERRAELSVEWGNRFDDLVRTDKAKEVLKGFVKGQSEFLPYPTAQVDLNPELAK</sequence>
<comment type="similarity">
    <text evidence="2">Belongs to the SusD family.</text>
</comment>
<dbReference type="InterPro" id="IPR011990">
    <property type="entry name" value="TPR-like_helical_dom_sf"/>
</dbReference>
<proteinExistence type="inferred from homology"/>
<dbReference type="Pfam" id="PF14322">
    <property type="entry name" value="SusD-like_3"/>
    <property type="match status" value="1"/>
</dbReference>
<evidence type="ECO:0000256" key="6">
    <source>
        <dbReference type="SAM" id="SignalP"/>
    </source>
</evidence>
<evidence type="ECO:0000256" key="1">
    <source>
        <dbReference type="ARBA" id="ARBA00004442"/>
    </source>
</evidence>
<reference evidence="9 10" key="1">
    <citation type="submission" date="2021-12" db="EMBL/GenBank/DDBJ databases">
        <title>Genome sequencing of bacteria with rrn-lacking chromosome and rrn-plasmid.</title>
        <authorList>
            <person name="Anda M."/>
            <person name="Iwasaki W."/>
        </authorList>
    </citation>
    <scope>NUCLEOTIDE SEQUENCE [LARGE SCALE GENOMIC DNA]</scope>
    <source>
        <strain evidence="9 10">NBRC 101262</strain>
        <plasmid evidence="9 10">pPP1</plasmid>
    </source>
</reference>
<dbReference type="Proteomes" id="UP001354989">
    <property type="component" value="Plasmid pPP1"/>
</dbReference>
<accession>A0ABM7VHW5</accession>
<keyword evidence="5" id="KW-0998">Cell outer membrane</keyword>
<feature type="chain" id="PRO_5045192971" evidence="6">
    <location>
        <begin position="22"/>
        <end position="492"/>
    </location>
</feature>
<keyword evidence="3 6" id="KW-0732">Signal</keyword>
<evidence type="ECO:0000313" key="9">
    <source>
        <dbReference type="EMBL" id="BDD00545.1"/>
    </source>
</evidence>
<keyword evidence="4" id="KW-0472">Membrane</keyword>
<evidence type="ECO:0000256" key="3">
    <source>
        <dbReference type="ARBA" id="ARBA00022729"/>
    </source>
</evidence>
<feature type="domain" description="RagB/SusD" evidence="7">
    <location>
        <begin position="367"/>
        <end position="470"/>
    </location>
</feature>
<evidence type="ECO:0000256" key="2">
    <source>
        <dbReference type="ARBA" id="ARBA00006275"/>
    </source>
</evidence>
<evidence type="ECO:0000259" key="8">
    <source>
        <dbReference type="Pfam" id="PF14322"/>
    </source>
</evidence>
<dbReference type="InterPro" id="IPR012944">
    <property type="entry name" value="SusD_RagB_dom"/>
</dbReference>
<dbReference type="RefSeq" id="WP_332922865.1">
    <property type="nucleotide sequence ID" value="NZ_AP025293.1"/>
</dbReference>
<feature type="domain" description="SusD-like N-terminal" evidence="8">
    <location>
        <begin position="23"/>
        <end position="229"/>
    </location>
</feature>
<name>A0ABM7VHW5_9BACT</name>
<gene>
    <name evidence="9" type="ORF">PEPS_28250</name>
</gene>
<keyword evidence="9" id="KW-0614">Plasmid</keyword>
<dbReference type="Pfam" id="PF07980">
    <property type="entry name" value="SusD_RagB"/>
    <property type="match status" value="1"/>
</dbReference>
<keyword evidence="10" id="KW-1185">Reference proteome</keyword>
<organism evidence="9 10">
    <name type="scientific">Persicobacter psychrovividus</name>
    <dbReference type="NCBI Taxonomy" id="387638"/>
    <lineage>
        <taxon>Bacteria</taxon>
        <taxon>Pseudomonadati</taxon>
        <taxon>Bacteroidota</taxon>
        <taxon>Cytophagia</taxon>
        <taxon>Cytophagales</taxon>
        <taxon>Persicobacteraceae</taxon>
        <taxon>Persicobacter</taxon>
    </lineage>
</organism>
<evidence type="ECO:0000256" key="5">
    <source>
        <dbReference type="ARBA" id="ARBA00023237"/>
    </source>
</evidence>
<dbReference type="EMBL" id="AP025293">
    <property type="protein sequence ID" value="BDD00545.1"/>
    <property type="molecule type" value="Genomic_DNA"/>
</dbReference>
<geneLocation type="plasmid" evidence="9 10">
    <name>pPP1</name>
</geneLocation>
<dbReference type="Gene3D" id="1.25.40.390">
    <property type="match status" value="1"/>
</dbReference>